<evidence type="ECO:0000313" key="2">
    <source>
        <dbReference type="Proteomes" id="UP001429100"/>
    </source>
</evidence>
<protein>
    <recommendedName>
        <fullName evidence="3">Mediator of RNA polymerase II transcription subunit 17</fullName>
    </recommendedName>
</protein>
<accession>A0ABX5B9P4</accession>
<sequence length="475" mass="54539">MRQDLICRKIAHLKVDAEASIRNSSSKIERILNDGLPIFSDEVGSFSSNAEKFYISTSNREMENTTIAVKNYLNNAKWDLVNKYYINVLKNLDSLTNIIFCIQKNYFDNIQYINISQSYNMGSSIDNITTRSLRINEASKGELLISLYRRLYILRPFIEKINNEILRIPDHIITHKCALSTLNELLPIWKISINSQAKNESQCLYNRENKLSSVICLQLPLENIFFKQGSFVSRPMAQIDNNSLFNDVLVTLFFSKNKFNPYGGKYNLRASLKLPEFTSYLINNNYQLYVKTKPSGSESKNITSSTLPQVDFPSCIKSALAKQIHSTLHRVHWALIDRLIFHTIVQQVVNAQKDSPEAIYINELSSERVIFSINEASPSISFSHDNSGLEVKNISVSYKPISVENCFLSNDELNALKLLRESFLEIWRNSIKLNTDNLLENQMCVIKLSKYSNKLLERWIHKLAKKCINISATSL</sequence>
<evidence type="ECO:0008006" key="3">
    <source>
        <dbReference type="Google" id="ProtNLM"/>
    </source>
</evidence>
<reference evidence="1 2" key="2">
    <citation type="submission" date="2017-10" db="EMBL/GenBank/DDBJ databases">
        <title>Consistent, comparative and evidence-based genome annotation and re-annotation for the closely-related species, Cryptosporidium parvum, C. hominis and C. tyzzeri.</title>
        <authorList>
            <person name="Baptista R.P."/>
            <person name="Li Y."/>
            <person name="Sateriale A."/>
            <person name="Striepen B."/>
            <person name="Kissinger J.C."/>
        </authorList>
    </citation>
    <scope>NUCLEOTIDE SEQUENCE [LARGE SCALE GENOMIC DNA]</scope>
    <source>
        <strain evidence="1">30976</strain>
    </source>
</reference>
<keyword evidence="2" id="KW-1185">Reference proteome</keyword>
<dbReference type="EMBL" id="JTAI01000031">
    <property type="protein sequence ID" value="PPS93717.1"/>
    <property type="molecule type" value="Genomic_DNA"/>
</dbReference>
<proteinExistence type="predicted"/>
<dbReference type="Proteomes" id="UP001429100">
    <property type="component" value="Unassembled WGS sequence"/>
</dbReference>
<organism evidence="1 2">
    <name type="scientific">Cryptosporidium hominis</name>
    <dbReference type="NCBI Taxonomy" id="237895"/>
    <lineage>
        <taxon>Eukaryota</taxon>
        <taxon>Sar</taxon>
        <taxon>Alveolata</taxon>
        <taxon>Apicomplexa</taxon>
        <taxon>Conoidasida</taxon>
        <taxon>Coccidia</taxon>
        <taxon>Eucoccidiorida</taxon>
        <taxon>Eimeriorina</taxon>
        <taxon>Cryptosporidiidae</taxon>
        <taxon>Cryptosporidium</taxon>
    </lineage>
</organism>
<reference evidence="1 2" key="1">
    <citation type="submission" date="2014-11" db="EMBL/GenBank/DDBJ databases">
        <title>Comparative genomic analysis of Cryptosporidium hominis reveals occurrence of genetic recombination in virulent subtypes.</title>
        <authorList>
            <person name="Guo Y."/>
            <person name="Tang K."/>
            <person name="Frace M."/>
            <person name="Li N."/>
            <person name="Roellig D.M."/>
            <person name="Sammons S."/>
            <person name="Knipe K."/>
            <person name="Rowe L."/>
            <person name="Feng Y."/>
            <person name="Xiao L."/>
        </authorList>
    </citation>
    <scope>NUCLEOTIDE SEQUENCE [LARGE SCALE GENOMIC DNA]</scope>
    <source>
        <strain evidence="1">30976</strain>
    </source>
</reference>
<name>A0ABX5B9P4_CRYHO</name>
<evidence type="ECO:0000313" key="1">
    <source>
        <dbReference type="EMBL" id="PPS93717.1"/>
    </source>
</evidence>
<gene>
    <name evidence="1" type="ORF">GY17_00002472</name>
</gene>
<comment type="caution">
    <text evidence="1">The sequence shown here is derived from an EMBL/GenBank/DDBJ whole genome shotgun (WGS) entry which is preliminary data.</text>
</comment>